<dbReference type="Pfam" id="PF13450">
    <property type="entry name" value="NAD_binding_8"/>
    <property type="match status" value="1"/>
</dbReference>
<evidence type="ECO:0000313" key="7">
    <source>
        <dbReference type="EMBL" id="OLN95486.1"/>
    </source>
</evidence>
<dbReference type="SUPFAM" id="SSF51905">
    <property type="entry name" value="FAD/NAD(P)-binding domain"/>
    <property type="match status" value="1"/>
</dbReference>
<comment type="cofactor">
    <cofactor evidence="1">
        <name>FAD</name>
        <dbReference type="ChEBI" id="CHEBI:57692"/>
    </cofactor>
</comment>
<proteinExistence type="inferred from homology"/>
<keyword evidence="6" id="KW-0560">Oxidoreductase</keyword>
<dbReference type="STRING" id="708187.A0A1Q8S252"/>
<protein>
    <submittedName>
        <fullName evidence="7">Neopentalenolactone D synthase 2</fullName>
    </submittedName>
</protein>
<dbReference type="Proteomes" id="UP000186583">
    <property type="component" value="Unassembled WGS sequence"/>
</dbReference>
<dbReference type="AlphaFoldDB" id="A0A1Q8S252"/>
<dbReference type="InterPro" id="IPR036188">
    <property type="entry name" value="FAD/NAD-bd_sf"/>
</dbReference>
<name>A0A1Q8S252_9PEZI</name>
<dbReference type="PANTHER" id="PTHR43098:SF2">
    <property type="entry name" value="FAD-BINDING MONOOXYGENASE AUSB-RELATED"/>
    <property type="match status" value="1"/>
</dbReference>
<organism evidence="7 8">
    <name type="scientific">Colletotrichum chlorophyti</name>
    <dbReference type="NCBI Taxonomy" id="708187"/>
    <lineage>
        <taxon>Eukaryota</taxon>
        <taxon>Fungi</taxon>
        <taxon>Dikarya</taxon>
        <taxon>Ascomycota</taxon>
        <taxon>Pezizomycotina</taxon>
        <taxon>Sordariomycetes</taxon>
        <taxon>Hypocreomycetidae</taxon>
        <taxon>Glomerellales</taxon>
        <taxon>Glomerellaceae</taxon>
        <taxon>Colletotrichum</taxon>
    </lineage>
</organism>
<dbReference type="PRINTS" id="PR00368">
    <property type="entry name" value="FADPNR"/>
</dbReference>
<dbReference type="EMBL" id="MPGH01000035">
    <property type="protein sequence ID" value="OLN95486.1"/>
    <property type="molecule type" value="Genomic_DNA"/>
</dbReference>
<dbReference type="GO" id="GO:0016491">
    <property type="term" value="F:oxidoreductase activity"/>
    <property type="evidence" value="ECO:0007669"/>
    <property type="project" value="UniProtKB-KW"/>
</dbReference>
<evidence type="ECO:0000256" key="3">
    <source>
        <dbReference type="ARBA" id="ARBA00022630"/>
    </source>
</evidence>
<gene>
    <name evidence="7" type="ORF">CCHL11_05116</name>
</gene>
<dbReference type="OrthoDB" id="66881at2759"/>
<evidence type="ECO:0000256" key="5">
    <source>
        <dbReference type="ARBA" id="ARBA00022857"/>
    </source>
</evidence>
<keyword evidence="4" id="KW-0274">FAD</keyword>
<evidence type="ECO:0000256" key="2">
    <source>
        <dbReference type="ARBA" id="ARBA00010139"/>
    </source>
</evidence>
<comment type="similarity">
    <text evidence="2">Belongs to the FAD-binding monooxygenase family.</text>
</comment>
<sequence>MIIPTPNLDLKYAEEREKRVRPEGMAQFVELKDDYSDLSKDLYVNYEALDRGKILSDGQDVKLLVIGAGHNGLLAAVRLIQAGGLTADDIVLVDKAGGYGGTWYYNRYPGLTCDVEGYTYVPLLEETGYRPKHRYCEGQEIREQSERIARTWNLKAQFGTRVRDLLWDEAAARWSVKMTQSLGPGKLDREITVRSQFVYVAPGVYPVGHIPKLAGFDDFRKHHSTFHTAGWDYTVTGGTQESPNLTELRDKKVAIVGTGATGVQVVPKVAEWAKHLYVFQRTPSYCWPRTQAVTDDDTWAKVAHGPGWQKERQENYNAVIAGEPATVDLVNDSWTAAKGFSVISGSSANGIITMDKIPQHMANLQALDAPLSERLRKRVEEEVHDKEIADSLKPWYYGWCKRPAFHDKYLTTFNKENVTLIDTNGKGVEKCTANGIIANGREYDVDVLILATGYTNGGGSFAPAARGGMRITGRDGKDLDEKFDAGWETLHGVATSGFPNLFFYTPTGAAGSSNFTYCLDEGAKQSAYIISAALRQAETPESVVVEVTKEAEEAWGTEVAKRAAWFAAFGNCTPSYLTAEGDAYKIPPEKMVAKARMASWGEGPNSYARHTEAYRATGRLDGIQVSS</sequence>
<comment type="caution">
    <text evidence="7">The sequence shown here is derived from an EMBL/GenBank/DDBJ whole genome shotgun (WGS) entry which is preliminary data.</text>
</comment>
<accession>A0A1Q8S252</accession>
<dbReference type="PANTHER" id="PTHR43098">
    <property type="entry name" value="L-ORNITHINE N(5)-MONOOXYGENASE-RELATED"/>
    <property type="match status" value="1"/>
</dbReference>
<dbReference type="InterPro" id="IPR050775">
    <property type="entry name" value="FAD-binding_Monooxygenases"/>
</dbReference>
<dbReference type="Gene3D" id="3.50.50.60">
    <property type="entry name" value="FAD/NAD(P)-binding domain"/>
    <property type="match status" value="2"/>
</dbReference>
<keyword evidence="3" id="KW-0285">Flavoprotein</keyword>
<keyword evidence="5" id="KW-0521">NADP</keyword>
<evidence type="ECO:0000256" key="4">
    <source>
        <dbReference type="ARBA" id="ARBA00022827"/>
    </source>
</evidence>
<reference evidence="7 8" key="1">
    <citation type="submission" date="2016-11" db="EMBL/GenBank/DDBJ databases">
        <title>Draft Genome Assembly of Colletotrichum chlorophyti a pathogen of herbaceous plants.</title>
        <authorList>
            <person name="Gan P."/>
            <person name="Narusaka M."/>
            <person name="Tsushima A."/>
            <person name="Narusaka Y."/>
            <person name="Takano Y."/>
            <person name="Shirasu K."/>
        </authorList>
    </citation>
    <scope>NUCLEOTIDE SEQUENCE [LARGE SCALE GENOMIC DNA]</scope>
    <source>
        <strain evidence="7 8">NTL11</strain>
    </source>
</reference>
<evidence type="ECO:0000313" key="8">
    <source>
        <dbReference type="Proteomes" id="UP000186583"/>
    </source>
</evidence>
<evidence type="ECO:0000256" key="6">
    <source>
        <dbReference type="ARBA" id="ARBA00023002"/>
    </source>
</evidence>
<keyword evidence="8" id="KW-1185">Reference proteome</keyword>
<evidence type="ECO:0000256" key="1">
    <source>
        <dbReference type="ARBA" id="ARBA00001974"/>
    </source>
</evidence>